<dbReference type="InterPro" id="IPR052528">
    <property type="entry name" value="Sugar_transport-like"/>
</dbReference>
<dbReference type="Proteomes" id="UP000587760">
    <property type="component" value="Unassembled WGS sequence"/>
</dbReference>
<feature type="transmembrane region" description="Helical" evidence="4">
    <location>
        <begin position="53"/>
        <end position="73"/>
    </location>
</feature>
<gene>
    <name evidence="5" type="ORF">HNR50_001302</name>
</gene>
<name>A0A841R3J9_9SPIO</name>
<keyword evidence="1 4" id="KW-0812">Transmembrane</keyword>
<dbReference type="Pfam" id="PF07690">
    <property type="entry name" value="MFS_1"/>
    <property type="match status" value="1"/>
</dbReference>
<dbReference type="Pfam" id="PF13646">
    <property type="entry name" value="HEAT_2"/>
    <property type="match status" value="1"/>
</dbReference>
<keyword evidence="6" id="KW-1185">Reference proteome</keyword>
<evidence type="ECO:0000256" key="4">
    <source>
        <dbReference type="SAM" id="Phobius"/>
    </source>
</evidence>
<comment type="caution">
    <text evidence="5">The sequence shown here is derived from an EMBL/GenBank/DDBJ whole genome shotgun (WGS) entry which is preliminary data.</text>
</comment>
<evidence type="ECO:0000256" key="3">
    <source>
        <dbReference type="ARBA" id="ARBA00023136"/>
    </source>
</evidence>
<dbReference type="InterPro" id="IPR011701">
    <property type="entry name" value="MFS"/>
</dbReference>
<feature type="transmembrane region" description="Helical" evidence="4">
    <location>
        <begin position="291"/>
        <end position="311"/>
    </location>
</feature>
<feature type="transmembrane region" description="Helical" evidence="4">
    <location>
        <begin position="85"/>
        <end position="101"/>
    </location>
</feature>
<proteinExistence type="predicted"/>
<dbReference type="InterPro" id="IPR036259">
    <property type="entry name" value="MFS_trans_sf"/>
</dbReference>
<dbReference type="SUPFAM" id="SSF48371">
    <property type="entry name" value="ARM repeat"/>
    <property type="match status" value="1"/>
</dbReference>
<dbReference type="SUPFAM" id="SSF103473">
    <property type="entry name" value="MFS general substrate transporter"/>
    <property type="match status" value="1"/>
</dbReference>
<keyword evidence="3 4" id="KW-0472">Membrane</keyword>
<feature type="transmembrane region" description="Helical" evidence="4">
    <location>
        <begin position="107"/>
        <end position="132"/>
    </location>
</feature>
<organism evidence="5 6">
    <name type="scientific">Spirochaeta isovalerica</name>
    <dbReference type="NCBI Taxonomy" id="150"/>
    <lineage>
        <taxon>Bacteria</taxon>
        <taxon>Pseudomonadati</taxon>
        <taxon>Spirochaetota</taxon>
        <taxon>Spirochaetia</taxon>
        <taxon>Spirochaetales</taxon>
        <taxon>Spirochaetaceae</taxon>
        <taxon>Spirochaeta</taxon>
    </lineage>
</organism>
<sequence length="732" mass="82105">MQTKFLSEDERRHGKSRLYKFQAFNGLGFNFMGETPVYLLAMHFGASNIELGYISSAIFLTGIILLFLPRFLAGGNLIKVQSTAWFLRGLFVLLYLLLFFLEGQSAVILILVVYTLFCSARMIGVVIWNPLVRMVTTSQNRGEVLAMGNIANQTASVVAKLFSFLITSIQFFTGVVGILLLQIIGVIFNSSASWQLRQVACRDTVEYRKGRNIFVILGESLKRKDRFFPLMIKWIFISIMVINGLTIVFVRKEAGFGANVVFLYTMVIALANIVSGFFGRTFADRIGSRPLLIGMSLFMALSYLAWMFLPLSTGEGLPWFVFFVLGFFSNFFMLSANVLIARVMVNSMPEKDNFGYNAMINFVMAIFSLLAGVTGGLLIDLGQQSTINLPNSFSFLFFSAAVLSAVLFVLSLFLREKGSLTPRETMSILFSLEGLRAYNYIGKLNATDDPVRKRTVIMSMSRNNAPIATEEIRSIMAAPLSPVKAEVIKTLFNNPRPELLDDLLREAGDSGSYQQINAIFALGAYEGEKVENLLIELLDNDDPLVRSHAAKSLSRTGHSETLNRIRALAREAKIPWEKINYLIALKNMDPDGTIFTETFSMNENEESSMLGQSYFSLTAELFDMTPPLAEIYSSGNLDRGTGLDSFLEQARDRAQFYQFHRDLKEWFAASDWKAISQFCLQSLNDSDDKGETNHSPMNNLKISVVSACERELRSYDEAIAAVYFTYQILINP</sequence>
<feature type="transmembrane region" description="Helical" evidence="4">
    <location>
        <begin position="360"/>
        <end position="381"/>
    </location>
</feature>
<evidence type="ECO:0000313" key="5">
    <source>
        <dbReference type="EMBL" id="MBB6479644.1"/>
    </source>
</evidence>
<accession>A0A841R3J9</accession>
<feature type="transmembrane region" description="Helical" evidence="4">
    <location>
        <begin position="256"/>
        <end position="279"/>
    </location>
</feature>
<feature type="transmembrane region" description="Helical" evidence="4">
    <location>
        <begin position="393"/>
        <end position="414"/>
    </location>
</feature>
<dbReference type="PANTHER" id="PTHR23526:SF2">
    <property type="entry name" value="MAJOR FACILITATOR SUPERFAMILY (MFS) PROFILE DOMAIN-CONTAINING PROTEIN"/>
    <property type="match status" value="1"/>
</dbReference>
<protein>
    <recommendedName>
        <fullName evidence="7">MFS transporter</fullName>
    </recommendedName>
</protein>
<evidence type="ECO:0000313" key="6">
    <source>
        <dbReference type="Proteomes" id="UP000587760"/>
    </source>
</evidence>
<evidence type="ECO:0008006" key="7">
    <source>
        <dbReference type="Google" id="ProtNLM"/>
    </source>
</evidence>
<dbReference type="Gene3D" id="1.20.1250.20">
    <property type="entry name" value="MFS general substrate transporter like domains"/>
    <property type="match status" value="1"/>
</dbReference>
<dbReference type="EMBL" id="JACHGJ010000002">
    <property type="protein sequence ID" value="MBB6479644.1"/>
    <property type="molecule type" value="Genomic_DNA"/>
</dbReference>
<keyword evidence="2 4" id="KW-1133">Transmembrane helix</keyword>
<dbReference type="RefSeq" id="WP_184745066.1">
    <property type="nucleotide sequence ID" value="NZ_JACHGJ010000002.1"/>
</dbReference>
<evidence type="ECO:0000256" key="1">
    <source>
        <dbReference type="ARBA" id="ARBA00022692"/>
    </source>
</evidence>
<dbReference type="Gene3D" id="1.25.10.10">
    <property type="entry name" value="Leucine-rich Repeat Variant"/>
    <property type="match status" value="1"/>
</dbReference>
<feature type="transmembrane region" description="Helical" evidence="4">
    <location>
        <begin position="230"/>
        <end position="250"/>
    </location>
</feature>
<dbReference type="PANTHER" id="PTHR23526">
    <property type="entry name" value="INTEGRAL MEMBRANE TRANSPORT PROTEIN-RELATED"/>
    <property type="match status" value="1"/>
</dbReference>
<dbReference type="GO" id="GO:0022857">
    <property type="term" value="F:transmembrane transporter activity"/>
    <property type="evidence" value="ECO:0007669"/>
    <property type="project" value="InterPro"/>
</dbReference>
<feature type="transmembrane region" description="Helical" evidence="4">
    <location>
        <begin position="169"/>
        <end position="188"/>
    </location>
</feature>
<evidence type="ECO:0000256" key="2">
    <source>
        <dbReference type="ARBA" id="ARBA00022989"/>
    </source>
</evidence>
<reference evidence="5 6" key="1">
    <citation type="submission" date="2020-08" db="EMBL/GenBank/DDBJ databases">
        <title>Genomic Encyclopedia of Type Strains, Phase IV (KMG-IV): sequencing the most valuable type-strain genomes for metagenomic binning, comparative biology and taxonomic classification.</title>
        <authorList>
            <person name="Goeker M."/>
        </authorList>
    </citation>
    <scope>NUCLEOTIDE SEQUENCE [LARGE SCALE GENOMIC DNA]</scope>
    <source>
        <strain evidence="5 6">DSM 2461</strain>
    </source>
</reference>
<dbReference type="InterPro" id="IPR011989">
    <property type="entry name" value="ARM-like"/>
</dbReference>
<dbReference type="AlphaFoldDB" id="A0A841R3J9"/>
<dbReference type="InterPro" id="IPR016024">
    <property type="entry name" value="ARM-type_fold"/>
</dbReference>
<feature type="transmembrane region" description="Helical" evidence="4">
    <location>
        <begin position="317"/>
        <end position="340"/>
    </location>
</feature>